<reference evidence="1" key="1">
    <citation type="submission" date="2018-02" db="EMBL/GenBank/DDBJ databases">
        <title>Rhizophora mucronata_Transcriptome.</title>
        <authorList>
            <person name="Meera S.P."/>
            <person name="Sreeshan A."/>
            <person name="Augustine A."/>
        </authorList>
    </citation>
    <scope>NUCLEOTIDE SEQUENCE</scope>
    <source>
        <tissue evidence="1">Leaf</tissue>
    </source>
</reference>
<accession>A0A2P2MX07</accession>
<organism evidence="1">
    <name type="scientific">Rhizophora mucronata</name>
    <name type="common">Asiatic mangrove</name>
    <dbReference type="NCBI Taxonomy" id="61149"/>
    <lineage>
        <taxon>Eukaryota</taxon>
        <taxon>Viridiplantae</taxon>
        <taxon>Streptophyta</taxon>
        <taxon>Embryophyta</taxon>
        <taxon>Tracheophyta</taxon>
        <taxon>Spermatophyta</taxon>
        <taxon>Magnoliopsida</taxon>
        <taxon>eudicotyledons</taxon>
        <taxon>Gunneridae</taxon>
        <taxon>Pentapetalae</taxon>
        <taxon>rosids</taxon>
        <taxon>fabids</taxon>
        <taxon>Malpighiales</taxon>
        <taxon>Rhizophoraceae</taxon>
        <taxon>Rhizophora</taxon>
    </lineage>
</organism>
<sequence>MWNIAFCSVGPWNAIQRENMCYHSTYALEDPNSVC</sequence>
<evidence type="ECO:0000313" key="1">
    <source>
        <dbReference type="EMBL" id="MBX34756.1"/>
    </source>
</evidence>
<proteinExistence type="predicted"/>
<dbReference type="EMBL" id="GGEC01054272">
    <property type="protein sequence ID" value="MBX34756.1"/>
    <property type="molecule type" value="Transcribed_RNA"/>
</dbReference>
<name>A0A2P2MX07_RHIMU</name>
<dbReference type="AlphaFoldDB" id="A0A2P2MX07"/>
<protein>
    <submittedName>
        <fullName evidence="1">Uncharacterized protein</fullName>
    </submittedName>
</protein>